<feature type="compositionally biased region" description="Low complexity" evidence="1">
    <location>
        <begin position="151"/>
        <end position="161"/>
    </location>
</feature>
<dbReference type="PANTHER" id="PTHR31913">
    <property type="entry name" value="VACUOLAR IMPORT AND DEGRADATION PROTEIN 27"/>
    <property type="match status" value="1"/>
</dbReference>
<dbReference type="GO" id="GO:0005634">
    <property type="term" value="C:nucleus"/>
    <property type="evidence" value="ECO:0007669"/>
    <property type="project" value="TreeGrafter"/>
</dbReference>
<dbReference type="VEuPathDB" id="FungiDB:ZTRI_21.71"/>
<gene>
    <name evidence="3" type="ORF">MYCGRDRAFT_98129</name>
</gene>
<organism evidence="3 4">
    <name type="scientific">Zymoseptoria tritici (strain CBS 115943 / IPO323)</name>
    <name type="common">Speckled leaf blotch fungus</name>
    <name type="synonym">Septoria tritici</name>
    <dbReference type="NCBI Taxonomy" id="336722"/>
    <lineage>
        <taxon>Eukaryota</taxon>
        <taxon>Fungi</taxon>
        <taxon>Dikarya</taxon>
        <taxon>Ascomycota</taxon>
        <taxon>Pezizomycotina</taxon>
        <taxon>Dothideomycetes</taxon>
        <taxon>Dothideomycetidae</taxon>
        <taxon>Mycosphaerellales</taxon>
        <taxon>Mycosphaerellaceae</taxon>
        <taxon>Zymoseptoria</taxon>
    </lineage>
</organism>
<dbReference type="InParanoid" id="F9XSD9"/>
<dbReference type="Pfam" id="PF08553">
    <property type="entry name" value="VID27"/>
    <property type="match status" value="1"/>
</dbReference>
<dbReference type="InterPro" id="IPR013863">
    <property type="entry name" value="VID27_C"/>
</dbReference>
<dbReference type="HOGENOM" id="CLU_700590_0_0_1"/>
<dbReference type="PANTHER" id="PTHR31913:SF0">
    <property type="entry name" value="VACUOLAR IMPORT AND DEGRADATION PROTEIN 27"/>
    <property type="match status" value="1"/>
</dbReference>
<feature type="compositionally biased region" description="Polar residues" evidence="1">
    <location>
        <begin position="115"/>
        <end position="124"/>
    </location>
</feature>
<protein>
    <recommendedName>
        <fullName evidence="2">Vacuolar import/degradation Vid27 C-terminal domain-containing protein</fullName>
    </recommendedName>
</protein>
<accession>F9XSD9</accession>
<dbReference type="GO" id="GO:0005737">
    <property type="term" value="C:cytoplasm"/>
    <property type="evidence" value="ECO:0007669"/>
    <property type="project" value="TreeGrafter"/>
</dbReference>
<evidence type="ECO:0000256" key="1">
    <source>
        <dbReference type="SAM" id="MobiDB-lite"/>
    </source>
</evidence>
<reference evidence="3 4" key="1">
    <citation type="journal article" date="2011" name="PLoS Genet.">
        <title>Finished genome of the fungal wheat pathogen Mycosphaerella graminicola reveals dispensome structure, chromosome plasticity, and stealth pathogenesis.</title>
        <authorList>
            <person name="Goodwin S.B."/>
            <person name="Ben M'barek S."/>
            <person name="Dhillon B."/>
            <person name="Wittenberg A.H.J."/>
            <person name="Crane C.F."/>
            <person name="Hane J.K."/>
            <person name="Foster A.J."/>
            <person name="Van der Lee T.A.J."/>
            <person name="Grimwood J."/>
            <person name="Aerts A."/>
            <person name="Antoniw J."/>
            <person name="Bailey A."/>
            <person name="Bluhm B."/>
            <person name="Bowler J."/>
            <person name="Bristow J."/>
            <person name="van der Burgt A."/>
            <person name="Canto-Canche B."/>
            <person name="Churchill A.C.L."/>
            <person name="Conde-Ferraez L."/>
            <person name="Cools H.J."/>
            <person name="Coutinho P.M."/>
            <person name="Csukai M."/>
            <person name="Dehal P."/>
            <person name="De Wit P."/>
            <person name="Donzelli B."/>
            <person name="van de Geest H.C."/>
            <person name="van Ham R.C.H.J."/>
            <person name="Hammond-Kosack K.E."/>
            <person name="Henrissat B."/>
            <person name="Kilian A."/>
            <person name="Kobayashi A.K."/>
            <person name="Koopmann E."/>
            <person name="Kourmpetis Y."/>
            <person name="Kuzniar A."/>
            <person name="Lindquist E."/>
            <person name="Lombard V."/>
            <person name="Maliepaard C."/>
            <person name="Martins N."/>
            <person name="Mehrabi R."/>
            <person name="Nap J.P.H."/>
            <person name="Ponomarenko A."/>
            <person name="Rudd J.J."/>
            <person name="Salamov A."/>
            <person name="Schmutz J."/>
            <person name="Schouten H.J."/>
            <person name="Shapiro H."/>
            <person name="Stergiopoulos I."/>
            <person name="Torriani S.F.F."/>
            <person name="Tu H."/>
            <person name="de Vries R.P."/>
            <person name="Waalwijk C."/>
            <person name="Ware S.B."/>
            <person name="Wiebenga A."/>
            <person name="Zwiers L.-H."/>
            <person name="Oliver R.P."/>
            <person name="Grigoriev I.V."/>
            <person name="Kema G.H.J."/>
        </authorList>
    </citation>
    <scope>NUCLEOTIDE SEQUENCE [LARGE SCALE GENOMIC DNA]</scope>
    <source>
        <strain evidence="4">CBS 115943 / IPO323</strain>
    </source>
</reference>
<evidence type="ECO:0000313" key="3">
    <source>
        <dbReference type="EMBL" id="EGP81847.1"/>
    </source>
</evidence>
<dbReference type="EMBL" id="CM001216">
    <property type="protein sequence ID" value="EGP81847.1"/>
    <property type="molecule type" value="Genomic_DNA"/>
</dbReference>
<keyword evidence="4" id="KW-1185">Reference proteome</keyword>
<dbReference type="AlphaFoldDB" id="F9XSD9"/>
<dbReference type="Proteomes" id="UP000008062">
    <property type="component" value="Chromosome 21"/>
</dbReference>
<feature type="domain" description="Vacuolar import/degradation Vid27 C-terminal" evidence="2">
    <location>
        <begin position="220"/>
        <end position="282"/>
    </location>
</feature>
<feature type="region of interest" description="Disordered" evidence="1">
    <location>
        <begin position="332"/>
        <end position="374"/>
    </location>
</feature>
<dbReference type="KEGG" id="ztr:MYCGRDRAFT_98129"/>
<dbReference type="GeneID" id="13396662"/>
<dbReference type="RefSeq" id="XP_003846871.1">
    <property type="nucleotide sequence ID" value="XM_003846823.1"/>
</dbReference>
<evidence type="ECO:0000259" key="2">
    <source>
        <dbReference type="Pfam" id="PF08553"/>
    </source>
</evidence>
<feature type="region of interest" description="Disordered" evidence="1">
    <location>
        <begin position="115"/>
        <end position="161"/>
    </location>
</feature>
<evidence type="ECO:0000313" key="4">
    <source>
        <dbReference type="Proteomes" id="UP000008062"/>
    </source>
</evidence>
<name>F9XSD9_ZYMTI</name>
<feature type="compositionally biased region" description="Polar residues" evidence="1">
    <location>
        <begin position="348"/>
        <end position="362"/>
    </location>
</feature>
<dbReference type="InterPro" id="IPR040458">
    <property type="entry name" value="Vid27"/>
</dbReference>
<dbReference type="eggNOG" id="KOG2395">
    <property type="taxonomic scope" value="Eukaryota"/>
</dbReference>
<dbReference type="OrthoDB" id="10251113at2759"/>
<sequence length="394" mass="43257">MTTEVALFDYEATSTLLDHALVSAWHWAEPKRFSKGAEKLLFPRRTSNISARESKRRKSSSRLFLDLGHLIISVLQIAEVTRHVYYTFHSVCLVHIRSGGVTMVVPQGFSAEQIGKTSTSTNPAHRNCFRHTTLPSHKPMITPTRTSGGKLASSDATSDLSSLDHNTAANRRCDQAATSTSTPASMANGKITIGSPVHDSAAMSNCLTNKGRSRDNLVHCRLFDRLGINAKTALLALLGDPVLGVDVSTDCRWLLAACKTYLLLTDTLQSEGKNVGKLGFEGHSPNAISRNRVGSPLRLPTWRSSSIKPRHLIKKLKKGLTQTLPRKSRIKTPATNVKLTKPQDTLRKTSPNYIKATPTSKTSAERPQRSPKGYGELIFTDAAGFICRINQDFQ</sequence>
<proteinExistence type="predicted"/>